<dbReference type="EMBL" id="UETC01000020">
    <property type="protein sequence ID" value="SSA51483.1"/>
    <property type="molecule type" value="Genomic_DNA"/>
</dbReference>
<evidence type="ECO:0000313" key="3">
    <source>
        <dbReference type="EMBL" id="SSA51483.1"/>
    </source>
</evidence>
<dbReference type="Proteomes" id="UP000245839">
    <property type="component" value="Unassembled WGS sequence"/>
</dbReference>
<dbReference type="GO" id="GO:0051213">
    <property type="term" value="F:dioxygenase activity"/>
    <property type="evidence" value="ECO:0007669"/>
    <property type="project" value="UniProtKB-KW"/>
</dbReference>
<organism evidence="3 5">
    <name type="scientific">Jannaschia seohaensis</name>
    <dbReference type="NCBI Taxonomy" id="475081"/>
    <lineage>
        <taxon>Bacteria</taxon>
        <taxon>Pseudomonadati</taxon>
        <taxon>Pseudomonadota</taxon>
        <taxon>Alphaproteobacteria</taxon>
        <taxon>Rhodobacterales</taxon>
        <taxon>Roseobacteraceae</taxon>
        <taxon>Jannaschia</taxon>
    </lineage>
</organism>
<dbReference type="EMBL" id="QGDJ01000020">
    <property type="protein sequence ID" value="PWJ11182.1"/>
    <property type="molecule type" value="Genomic_DNA"/>
</dbReference>
<name>A0A2Y9C962_9RHOB</name>
<evidence type="ECO:0000313" key="2">
    <source>
        <dbReference type="EMBL" id="PWJ11182.1"/>
    </source>
</evidence>
<keyword evidence="3" id="KW-0560">Oxidoreductase</keyword>
<keyword evidence="4" id="KW-1185">Reference proteome</keyword>
<reference evidence="3 5" key="1">
    <citation type="submission" date="2016-10" db="EMBL/GenBank/DDBJ databases">
        <authorList>
            <person name="Cai Z."/>
        </authorList>
    </citation>
    <scope>NUCLEOTIDE SEQUENCE [LARGE SCALE GENOMIC DNA]</scope>
    <source>
        <strain evidence="3 5">DSM 25227</strain>
    </source>
</reference>
<keyword evidence="3" id="KW-0223">Dioxygenase</keyword>
<feature type="region of interest" description="Disordered" evidence="1">
    <location>
        <begin position="1"/>
        <end position="24"/>
    </location>
</feature>
<reference evidence="2 4" key="2">
    <citation type="submission" date="2018-03" db="EMBL/GenBank/DDBJ databases">
        <title>Genomic Encyclopedia of Archaeal and Bacterial Type Strains, Phase II (KMG-II): from individual species to whole genera.</title>
        <authorList>
            <person name="Goeker M."/>
        </authorList>
    </citation>
    <scope>NUCLEOTIDE SEQUENCE [LARGE SCALE GENOMIC DNA]</scope>
    <source>
        <strain evidence="2 4">DSM 25227</strain>
    </source>
</reference>
<evidence type="ECO:0000256" key="1">
    <source>
        <dbReference type="SAM" id="MobiDB-lite"/>
    </source>
</evidence>
<dbReference type="Proteomes" id="UP000251571">
    <property type="component" value="Unassembled WGS sequence"/>
</dbReference>
<evidence type="ECO:0000313" key="5">
    <source>
        <dbReference type="Proteomes" id="UP000251571"/>
    </source>
</evidence>
<dbReference type="RefSeq" id="WP_109566379.1">
    <property type="nucleotide sequence ID" value="NZ_QGDJ01000020.1"/>
</dbReference>
<gene>
    <name evidence="2" type="ORF">BCF38_12026</name>
    <name evidence="3" type="ORF">SAMN05421539_12026</name>
</gene>
<evidence type="ECO:0000313" key="4">
    <source>
        <dbReference type="Proteomes" id="UP000245839"/>
    </source>
</evidence>
<protein>
    <submittedName>
        <fullName evidence="3">Alpha-ketoglutarate-dependent 2,4-dichlorophenoxyacetate dioxygenase</fullName>
    </submittedName>
</protein>
<proteinExistence type="predicted"/>
<accession>A0A2Y9C962</accession>
<dbReference type="AlphaFoldDB" id="A0A2Y9C962"/>
<sequence length="62" mass="6837">MTEETHHPLAVPVAPVEDRTADGRKPEDAMAIAEVSNVRADGSVTGEMDLHTLNLRSNFLWH</sequence>